<dbReference type="EMBL" id="PNQX01000005">
    <property type="protein sequence ID" value="PMQ18587.1"/>
    <property type="molecule type" value="Genomic_DNA"/>
</dbReference>
<proteinExistence type="predicted"/>
<evidence type="ECO:0000313" key="1">
    <source>
        <dbReference type="EMBL" id="PMQ18587.1"/>
    </source>
</evidence>
<organism evidence="1 2">
    <name type="scientific">Glutamicibacter arilaitensis</name>
    <dbReference type="NCBI Taxonomy" id="256701"/>
    <lineage>
        <taxon>Bacteria</taxon>
        <taxon>Bacillati</taxon>
        <taxon>Actinomycetota</taxon>
        <taxon>Actinomycetes</taxon>
        <taxon>Micrococcales</taxon>
        <taxon>Micrococcaceae</taxon>
        <taxon>Glutamicibacter</taxon>
    </lineage>
</organism>
<comment type="caution">
    <text evidence="1">The sequence shown here is derived from an EMBL/GenBank/DDBJ whole genome shotgun (WGS) entry which is preliminary data.</text>
</comment>
<sequence>MPVLSADCRLGEDRAAGCLQEEFLVVSRRSQGAGNNFNGPRAVRGFENCRKQANGFGYRNWHCRKTDSASFRVITRTFMRYL</sequence>
<dbReference type="AlphaFoldDB" id="A0A2N7RXI2"/>
<dbReference type="Proteomes" id="UP000235739">
    <property type="component" value="Unassembled WGS sequence"/>
</dbReference>
<gene>
    <name evidence="1" type="ORF">CIK84_18695</name>
</gene>
<name>A0A2N7RXI2_9MICC</name>
<reference evidence="1 2" key="1">
    <citation type="journal article" date="2017" name="Elife">
        <title>Extensive horizontal gene transfer in cheese-associated bacteria.</title>
        <authorList>
            <person name="Bonham K.S."/>
            <person name="Wolfe B.E."/>
            <person name="Dutton R.J."/>
        </authorList>
    </citation>
    <scope>NUCLEOTIDE SEQUENCE [LARGE SCALE GENOMIC DNA]</scope>
    <source>
        <strain evidence="1 2">JB182</strain>
    </source>
</reference>
<accession>A0A2N7RXI2</accession>
<protein>
    <submittedName>
        <fullName evidence="1">Uncharacterized protein</fullName>
    </submittedName>
</protein>
<evidence type="ECO:0000313" key="2">
    <source>
        <dbReference type="Proteomes" id="UP000235739"/>
    </source>
</evidence>